<accession>A0ABU5EDX4</accession>
<evidence type="ECO:0000256" key="4">
    <source>
        <dbReference type="ARBA" id="ARBA00022741"/>
    </source>
</evidence>
<evidence type="ECO:0000256" key="2">
    <source>
        <dbReference type="ARBA" id="ARBA00005752"/>
    </source>
</evidence>
<keyword evidence="9" id="KW-0436">Ligase</keyword>
<evidence type="ECO:0000256" key="7">
    <source>
        <dbReference type="ARBA" id="ARBA00048741"/>
    </source>
</evidence>
<dbReference type="PIRSF" id="PIRSF001589">
    <property type="entry name" value="Asn_synthetase_glu-h"/>
    <property type="match status" value="1"/>
</dbReference>
<name>A0ABU5EDX4_9PROT</name>
<feature type="domain" description="Glutamine amidotransferase type-2" evidence="8">
    <location>
        <begin position="2"/>
        <end position="211"/>
    </location>
</feature>
<dbReference type="InterPro" id="IPR033738">
    <property type="entry name" value="AsnB_N"/>
</dbReference>
<dbReference type="InterPro" id="IPR051786">
    <property type="entry name" value="ASN_synthetase/amidase"/>
</dbReference>
<evidence type="ECO:0000256" key="5">
    <source>
        <dbReference type="ARBA" id="ARBA00022840"/>
    </source>
</evidence>
<evidence type="ECO:0000256" key="1">
    <source>
        <dbReference type="ARBA" id="ARBA00005187"/>
    </source>
</evidence>
<comment type="caution">
    <text evidence="9">The sequence shown here is derived from an EMBL/GenBank/DDBJ whole genome shotgun (WGS) entry which is preliminary data.</text>
</comment>
<dbReference type="Proteomes" id="UP001279642">
    <property type="component" value="Unassembled WGS sequence"/>
</dbReference>
<evidence type="ECO:0000256" key="6">
    <source>
        <dbReference type="ARBA" id="ARBA00022962"/>
    </source>
</evidence>
<keyword evidence="6" id="KW-0315">Glutamine amidotransferase</keyword>
<keyword evidence="10" id="KW-1185">Reference proteome</keyword>
<proteinExistence type="inferred from homology"/>
<dbReference type="RefSeq" id="WP_320509118.1">
    <property type="nucleotide sequence ID" value="NZ_JAXCLW010000003.1"/>
</dbReference>
<dbReference type="InterPro" id="IPR001962">
    <property type="entry name" value="Asn_synthase"/>
</dbReference>
<comment type="catalytic activity">
    <reaction evidence="7">
        <text>L-aspartate + L-glutamine + ATP + H2O = L-asparagine + L-glutamate + AMP + diphosphate + H(+)</text>
        <dbReference type="Rhea" id="RHEA:12228"/>
        <dbReference type="ChEBI" id="CHEBI:15377"/>
        <dbReference type="ChEBI" id="CHEBI:15378"/>
        <dbReference type="ChEBI" id="CHEBI:29985"/>
        <dbReference type="ChEBI" id="CHEBI:29991"/>
        <dbReference type="ChEBI" id="CHEBI:30616"/>
        <dbReference type="ChEBI" id="CHEBI:33019"/>
        <dbReference type="ChEBI" id="CHEBI:58048"/>
        <dbReference type="ChEBI" id="CHEBI:58359"/>
        <dbReference type="ChEBI" id="CHEBI:456215"/>
        <dbReference type="EC" id="6.3.5.4"/>
    </reaction>
</comment>
<dbReference type="SUPFAM" id="SSF52402">
    <property type="entry name" value="Adenine nucleotide alpha hydrolases-like"/>
    <property type="match status" value="1"/>
</dbReference>
<evidence type="ECO:0000313" key="9">
    <source>
        <dbReference type="EMBL" id="MDY0884061.1"/>
    </source>
</evidence>
<dbReference type="PANTHER" id="PTHR43284">
    <property type="entry name" value="ASPARAGINE SYNTHETASE (GLUTAMINE-HYDROLYZING)"/>
    <property type="match status" value="1"/>
</dbReference>
<gene>
    <name evidence="9" type="primary">asnB</name>
    <name evidence="9" type="ORF">SMD27_14515</name>
</gene>
<keyword evidence="5" id="KW-0067">ATP-binding</keyword>
<dbReference type="InterPro" id="IPR029055">
    <property type="entry name" value="Ntn_hydrolases_N"/>
</dbReference>
<dbReference type="NCBIfam" id="TIGR01536">
    <property type="entry name" value="asn_synth_AEB"/>
    <property type="match status" value="1"/>
</dbReference>
<dbReference type="GO" id="GO:0004066">
    <property type="term" value="F:asparagine synthase (glutamine-hydrolyzing) activity"/>
    <property type="evidence" value="ECO:0007669"/>
    <property type="project" value="UniProtKB-EC"/>
</dbReference>
<dbReference type="EC" id="6.3.5.4" evidence="3"/>
<dbReference type="SUPFAM" id="SSF56235">
    <property type="entry name" value="N-terminal nucleophile aminohydrolases (Ntn hydrolases)"/>
    <property type="match status" value="1"/>
</dbReference>
<dbReference type="PROSITE" id="PS51278">
    <property type="entry name" value="GATASE_TYPE_2"/>
    <property type="match status" value="1"/>
</dbReference>
<comment type="similarity">
    <text evidence="2">Belongs to the asparagine synthetase family.</text>
</comment>
<dbReference type="Gene3D" id="3.40.50.620">
    <property type="entry name" value="HUPs"/>
    <property type="match status" value="1"/>
</dbReference>
<dbReference type="PANTHER" id="PTHR43284:SF1">
    <property type="entry name" value="ASPARAGINE SYNTHETASE"/>
    <property type="match status" value="1"/>
</dbReference>
<dbReference type="Pfam" id="PF00733">
    <property type="entry name" value="Asn_synthase"/>
    <property type="match status" value="1"/>
</dbReference>
<dbReference type="InterPro" id="IPR017932">
    <property type="entry name" value="GATase_2_dom"/>
</dbReference>
<dbReference type="CDD" id="cd00712">
    <property type="entry name" value="AsnB"/>
    <property type="match status" value="1"/>
</dbReference>
<keyword evidence="4" id="KW-0547">Nucleotide-binding</keyword>
<dbReference type="Pfam" id="PF13537">
    <property type="entry name" value="GATase_7"/>
    <property type="match status" value="1"/>
</dbReference>
<dbReference type="InterPro" id="IPR014729">
    <property type="entry name" value="Rossmann-like_a/b/a_fold"/>
</dbReference>
<dbReference type="EMBL" id="JAXCLW010000003">
    <property type="protein sequence ID" value="MDY0884061.1"/>
    <property type="molecule type" value="Genomic_DNA"/>
</dbReference>
<protein>
    <recommendedName>
        <fullName evidence="3">asparagine synthase (glutamine-hydrolyzing)</fullName>
        <ecNumber evidence="3">6.3.5.4</ecNumber>
    </recommendedName>
</protein>
<dbReference type="Gene3D" id="3.60.20.10">
    <property type="entry name" value="Glutamine Phosphoribosylpyrophosphate, subunit 1, domain 1"/>
    <property type="match status" value="1"/>
</dbReference>
<dbReference type="InterPro" id="IPR006426">
    <property type="entry name" value="Asn_synth_AEB"/>
</dbReference>
<sequence length="624" mass="70288">MCGIGGFIGNHAPAVAEAMAAVMPHRGPDGIGLWIDPDQGIHLVHRRLSIVDLGTGNQPMWDETGEIGIVFNGEIYNHTELRQRLIAAGHVFRTDHSDTEVVIQGYKAWGPDVVEQLNGMWAFAILDRRRGQLFLSRDRFGEKPLYFHRRDGLFAFGSELRVLLAHPAIRPATSPLAVQKYFAHGYLPAPHTIYQGIEQLPAGHSAIYDLAQKSLRVSRYWSLVIDPQEPASPDRAEAQYGEAIRELLGRSVRQRMVADVPVGILLSGGVDSSAIAYFASRGSEPITSFNIGFEEKSFDESSYAREVAQLTGARHIVERLSLSQASHLLPELLDRLDEPLADASLLPCYLLFRHVGRHMKVALGGDGGDELFAGYDTFRALRWAKLYESVVPRPLRRPIRLVAGMLPVSHRNMSLDFKIKRTLRGLDYNRNMWNAAWLGPLSPQELGELMTQRIDLDEVYSEALSAWNACPQENLVDKTMQFYVNLYLQNDILTKVDRSSMMHSVECRAPFLDLDLVNYVRRIPSRFKLRGDRTKHILKVALEPLLPDHILNRPKKGFGVPIGKWFADGELSADSSSVLHSYLDCNHFAQLAKEHRQEAADHRAVLWAGLVLDRYLSRPTRMRT</sequence>
<evidence type="ECO:0000313" key="10">
    <source>
        <dbReference type="Proteomes" id="UP001279642"/>
    </source>
</evidence>
<evidence type="ECO:0000259" key="8">
    <source>
        <dbReference type="PROSITE" id="PS51278"/>
    </source>
</evidence>
<dbReference type="CDD" id="cd01991">
    <property type="entry name" value="Asn_synthase_B_C"/>
    <property type="match status" value="1"/>
</dbReference>
<organism evidence="9 10">
    <name type="scientific">Dongia soli</name>
    <dbReference type="NCBI Taxonomy" id="600628"/>
    <lineage>
        <taxon>Bacteria</taxon>
        <taxon>Pseudomonadati</taxon>
        <taxon>Pseudomonadota</taxon>
        <taxon>Alphaproteobacteria</taxon>
        <taxon>Rhodospirillales</taxon>
        <taxon>Dongiaceae</taxon>
        <taxon>Dongia</taxon>
    </lineage>
</organism>
<evidence type="ECO:0000256" key="3">
    <source>
        <dbReference type="ARBA" id="ARBA00012737"/>
    </source>
</evidence>
<reference evidence="9 10" key="1">
    <citation type="journal article" date="2016" name="Antonie Van Leeuwenhoek">
        <title>Dongia soli sp. nov., isolated from soil from Dokdo, Korea.</title>
        <authorList>
            <person name="Kim D.U."/>
            <person name="Lee H."/>
            <person name="Kim H."/>
            <person name="Kim S.G."/>
            <person name="Ka J.O."/>
        </authorList>
    </citation>
    <scope>NUCLEOTIDE SEQUENCE [LARGE SCALE GENOMIC DNA]</scope>
    <source>
        <strain evidence="9 10">D78</strain>
    </source>
</reference>
<comment type="pathway">
    <text evidence="1">Amino-acid biosynthesis; L-asparagine biosynthesis; L-asparagine from L-aspartate (L-Gln route): step 1/1.</text>
</comment>